<feature type="compositionally biased region" description="Low complexity" evidence="1">
    <location>
        <begin position="325"/>
        <end position="340"/>
    </location>
</feature>
<feature type="compositionally biased region" description="Basic and acidic residues" evidence="1">
    <location>
        <begin position="309"/>
        <end position="318"/>
    </location>
</feature>
<gene>
    <name evidence="2" type="ORF">AK812_SmicGene33677</name>
</gene>
<keyword evidence="3" id="KW-1185">Reference proteome</keyword>
<dbReference type="Proteomes" id="UP000186817">
    <property type="component" value="Unassembled WGS sequence"/>
</dbReference>
<accession>A0A1Q9CR37</accession>
<dbReference type="AlphaFoldDB" id="A0A1Q9CR37"/>
<comment type="caution">
    <text evidence="2">The sequence shown here is derived from an EMBL/GenBank/DDBJ whole genome shotgun (WGS) entry which is preliminary data.</text>
</comment>
<feature type="region of interest" description="Disordered" evidence="1">
    <location>
        <begin position="277"/>
        <end position="351"/>
    </location>
</feature>
<name>A0A1Q9CR37_SYMMI</name>
<feature type="compositionally biased region" description="Basic and acidic residues" evidence="1">
    <location>
        <begin position="84"/>
        <end position="106"/>
    </location>
</feature>
<organism evidence="2 3">
    <name type="scientific">Symbiodinium microadriaticum</name>
    <name type="common">Dinoflagellate</name>
    <name type="synonym">Zooxanthella microadriatica</name>
    <dbReference type="NCBI Taxonomy" id="2951"/>
    <lineage>
        <taxon>Eukaryota</taxon>
        <taxon>Sar</taxon>
        <taxon>Alveolata</taxon>
        <taxon>Dinophyceae</taxon>
        <taxon>Suessiales</taxon>
        <taxon>Symbiodiniaceae</taxon>
        <taxon>Symbiodinium</taxon>
    </lineage>
</organism>
<feature type="region of interest" description="Disordered" evidence="1">
    <location>
        <begin position="24"/>
        <end position="106"/>
    </location>
</feature>
<dbReference type="EMBL" id="LSRX01000981">
    <property type="protein sequence ID" value="OLP85347.1"/>
    <property type="molecule type" value="Genomic_DNA"/>
</dbReference>
<feature type="compositionally biased region" description="Pro residues" evidence="1">
    <location>
        <begin position="42"/>
        <end position="55"/>
    </location>
</feature>
<dbReference type="OrthoDB" id="427112at2759"/>
<proteinExistence type="predicted"/>
<evidence type="ECO:0000313" key="2">
    <source>
        <dbReference type="EMBL" id="OLP85347.1"/>
    </source>
</evidence>
<protein>
    <submittedName>
        <fullName evidence="2">Uncharacterized protein</fullName>
    </submittedName>
</protein>
<evidence type="ECO:0000256" key="1">
    <source>
        <dbReference type="SAM" id="MobiDB-lite"/>
    </source>
</evidence>
<feature type="compositionally biased region" description="Low complexity" evidence="1">
    <location>
        <begin position="60"/>
        <end position="73"/>
    </location>
</feature>
<sequence>MGMHGLLLQISKGPCDPCSRGVGPLWPTTLTRGGGRMAVSRRPPPPSCPPPPAPPDVSSRAKQALAAAAARQKLSPETSMPSRVLDRTSRKEHFKKELEEQGRKGKDVSHKIAEVLAAARQRRACEPLSPREELKRRAEQALKAAKYRGASPETRKRYEVEQAFGDRASKALSEALARQSGDPAAERVLVGAPVEQELAAWDSVEYHMPEDIGMWDEAHYADPEFGHWMGEVMEVGCAVADPDSSEGMLPEECYNSVAWVQDTTSAGYTRTWGMEGSEECAGHPRPSIGSSLRGANHSQWASKRHGGHARTEESEVRAWAETTTAASSNRSVASAADSNSETGQVHEDADDDADELLASCFRSVTGAT</sequence>
<evidence type="ECO:0000313" key="3">
    <source>
        <dbReference type="Proteomes" id="UP000186817"/>
    </source>
</evidence>
<reference evidence="2 3" key="1">
    <citation type="submission" date="2016-02" db="EMBL/GenBank/DDBJ databases">
        <title>Genome analysis of coral dinoflagellate symbionts highlights evolutionary adaptations to a symbiotic lifestyle.</title>
        <authorList>
            <person name="Aranda M."/>
            <person name="Li Y."/>
            <person name="Liew Y.J."/>
            <person name="Baumgarten S."/>
            <person name="Simakov O."/>
            <person name="Wilson M."/>
            <person name="Piel J."/>
            <person name="Ashoor H."/>
            <person name="Bougouffa S."/>
            <person name="Bajic V.B."/>
            <person name="Ryu T."/>
            <person name="Ravasi T."/>
            <person name="Bayer T."/>
            <person name="Micklem G."/>
            <person name="Kim H."/>
            <person name="Bhak J."/>
            <person name="Lajeunesse T.C."/>
            <person name="Voolstra C.R."/>
        </authorList>
    </citation>
    <scope>NUCLEOTIDE SEQUENCE [LARGE SCALE GENOMIC DNA]</scope>
    <source>
        <strain evidence="2 3">CCMP2467</strain>
    </source>
</reference>